<evidence type="ECO:0000313" key="2">
    <source>
        <dbReference type="Proteomes" id="UP001239111"/>
    </source>
</evidence>
<dbReference type="Proteomes" id="UP001239111">
    <property type="component" value="Chromosome 3"/>
</dbReference>
<protein>
    <submittedName>
        <fullName evidence="1">Uncharacterized protein</fullName>
    </submittedName>
</protein>
<sequence length="430" mass="50119">MTKVAVLDLQSSKECLNQVEPSDFKSGTKKHGNHFVCYVIFIKIQQFSENQDMDGFDRNTVVLRTMMRLMGLWPETIDTANETSRYKNYAFVMTMIVGFVLLPQILVLLLNENDFTTILSILNTSICSFTLVTAKLIEMQYHHYVYKGLLRKVRSDWELSTPAQRVVIEKNYRICKRVFYYFVIEVSIALQLIVVNVFGILYSYGFNNYTDRYLRTELLMPVKTDYIVDVSSSPIFEIVWLLQYCALVIGAVAYIISDAFIEILLSHVYAQLENLREDLKNMDFSRPEQDVSAMIKNVVKRYVSYRKFMDQIQENAGLVYLLEIFIYTLLICFEGYMVVVELTTTKNFINMGFVLLYMSTNLLTLYTLCYFSQKLMNVNEAISSAIYETEWYKLAPRQAKLLLMTMRESTRPFEFTAGGMITFSHESYVK</sequence>
<evidence type="ECO:0000313" key="1">
    <source>
        <dbReference type="EMBL" id="KAJ8669611.1"/>
    </source>
</evidence>
<accession>A0ACC2NG16</accession>
<gene>
    <name evidence="1" type="ORF">QAD02_000870</name>
</gene>
<name>A0ACC2NG16_9HYME</name>
<keyword evidence="2" id="KW-1185">Reference proteome</keyword>
<feature type="non-terminal residue" evidence="1">
    <location>
        <position position="430"/>
    </location>
</feature>
<dbReference type="EMBL" id="CM056743">
    <property type="protein sequence ID" value="KAJ8669611.1"/>
    <property type="molecule type" value="Genomic_DNA"/>
</dbReference>
<organism evidence="1 2">
    <name type="scientific">Eretmocerus hayati</name>
    <dbReference type="NCBI Taxonomy" id="131215"/>
    <lineage>
        <taxon>Eukaryota</taxon>
        <taxon>Metazoa</taxon>
        <taxon>Ecdysozoa</taxon>
        <taxon>Arthropoda</taxon>
        <taxon>Hexapoda</taxon>
        <taxon>Insecta</taxon>
        <taxon>Pterygota</taxon>
        <taxon>Neoptera</taxon>
        <taxon>Endopterygota</taxon>
        <taxon>Hymenoptera</taxon>
        <taxon>Apocrita</taxon>
        <taxon>Proctotrupomorpha</taxon>
        <taxon>Chalcidoidea</taxon>
        <taxon>Aphelinidae</taxon>
        <taxon>Aphelininae</taxon>
        <taxon>Eretmocerus</taxon>
    </lineage>
</organism>
<comment type="caution">
    <text evidence="1">The sequence shown here is derived from an EMBL/GenBank/DDBJ whole genome shotgun (WGS) entry which is preliminary data.</text>
</comment>
<reference evidence="1" key="1">
    <citation type="submission" date="2023-04" db="EMBL/GenBank/DDBJ databases">
        <title>A chromosome-level genome assembly of the parasitoid wasp Eretmocerus hayati.</title>
        <authorList>
            <person name="Zhong Y."/>
            <person name="Liu S."/>
            <person name="Liu Y."/>
        </authorList>
    </citation>
    <scope>NUCLEOTIDE SEQUENCE</scope>
    <source>
        <strain evidence="1">ZJU_SS_LIU_2023</strain>
    </source>
</reference>
<proteinExistence type="predicted"/>